<gene>
    <name evidence="1" type="ORF">Poly59_39630</name>
</gene>
<evidence type="ECO:0000313" key="2">
    <source>
        <dbReference type="Proteomes" id="UP000317977"/>
    </source>
</evidence>
<comment type="caution">
    <text evidence="1">The sequence shown here is derived from an EMBL/GenBank/DDBJ whole genome shotgun (WGS) entry which is preliminary data.</text>
</comment>
<reference evidence="1 2" key="1">
    <citation type="submission" date="2019-02" db="EMBL/GenBank/DDBJ databases">
        <title>Deep-cultivation of Planctomycetes and their phenomic and genomic characterization uncovers novel biology.</title>
        <authorList>
            <person name="Wiegand S."/>
            <person name="Jogler M."/>
            <person name="Boedeker C."/>
            <person name="Pinto D."/>
            <person name="Vollmers J."/>
            <person name="Rivas-Marin E."/>
            <person name="Kohn T."/>
            <person name="Peeters S.H."/>
            <person name="Heuer A."/>
            <person name="Rast P."/>
            <person name="Oberbeckmann S."/>
            <person name="Bunk B."/>
            <person name="Jeske O."/>
            <person name="Meyerdierks A."/>
            <person name="Storesund J.E."/>
            <person name="Kallscheuer N."/>
            <person name="Luecker S."/>
            <person name="Lage O.M."/>
            <person name="Pohl T."/>
            <person name="Merkel B.J."/>
            <person name="Hornburger P."/>
            <person name="Mueller R.-W."/>
            <person name="Bruemmer F."/>
            <person name="Labrenz M."/>
            <person name="Spormann A.M."/>
            <person name="Op Den Camp H."/>
            <person name="Overmann J."/>
            <person name="Amann R."/>
            <person name="Jetten M.S.M."/>
            <person name="Mascher T."/>
            <person name="Medema M.H."/>
            <person name="Devos D.P."/>
            <person name="Kaster A.-K."/>
            <person name="Ovreas L."/>
            <person name="Rohde M."/>
            <person name="Galperin M.Y."/>
            <person name="Jogler C."/>
        </authorList>
    </citation>
    <scope>NUCLEOTIDE SEQUENCE [LARGE SCALE GENOMIC DNA]</scope>
    <source>
        <strain evidence="1 2">Poly59</strain>
    </source>
</reference>
<dbReference type="InterPro" id="IPR029063">
    <property type="entry name" value="SAM-dependent_MTases_sf"/>
</dbReference>
<dbReference type="InterPro" id="IPR002052">
    <property type="entry name" value="DNA_methylase_N6_adenine_CS"/>
</dbReference>
<sequence>MVGFNHGRIGAPPEQVQAMLMDWHQLLRQNDVNFEVRDFMNVNSRSGDVLYCDPPYAVGKDRYYSGNIDFDEMFTWLERQRGEWFLSLNGFVGEEDRRISVPPHLFDEEIQLDAGLRPFQAADTSRVTNSLYVGSP</sequence>
<name>A0A5C6EPQ7_9BACT</name>
<dbReference type="GO" id="GO:0003676">
    <property type="term" value="F:nucleic acid binding"/>
    <property type="evidence" value="ECO:0007669"/>
    <property type="project" value="InterPro"/>
</dbReference>
<protein>
    <recommendedName>
        <fullName evidence="3">Site-specific DNA-methyltransferase (adenine-specific)</fullName>
    </recommendedName>
</protein>
<dbReference type="EMBL" id="SJPX01000004">
    <property type="protein sequence ID" value="TWU49349.1"/>
    <property type="molecule type" value="Genomic_DNA"/>
</dbReference>
<dbReference type="GO" id="GO:0032259">
    <property type="term" value="P:methylation"/>
    <property type="evidence" value="ECO:0007669"/>
    <property type="project" value="InterPro"/>
</dbReference>
<dbReference type="SUPFAM" id="SSF53335">
    <property type="entry name" value="S-adenosyl-L-methionine-dependent methyltransferases"/>
    <property type="match status" value="1"/>
</dbReference>
<proteinExistence type="predicted"/>
<dbReference type="GO" id="GO:0008168">
    <property type="term" value="F:methyltransferase activity"/>
    <property type="evidence" value="ECO:0007669"/>
    <property type="project" value="InterPro"/>
</dbReference>
<dbReference type="Gene3D" id="3.40.50.150">
    <property type="entry name" value="Vaccinia Virus protein VP39"/>
    <property type="match status" value="1"/>
</dbReference>
<dbReference type="PROSITE" id="PS00092">
    <property type="entry name" value="N6_MTASE"/>
    <property type="match status" value="1"/>
</dbReference>
<keyword evidence="2" id="KW-1185">Reference proteome</keyword>
<evidence type="ECO:0008006" key="3">
    <source>
        <dbReference type="Google" id="ProtNLM"/>
    </source>
</evidence>
<dbReference type="OrthoDB" id="9805629at2"/>
<dbReference type="Proteomes" id="UP000317977">
    <property type="component" value="Unassembled WGS sequence"/>
</dbReference>
<evidence type="ECO:0000313" key="1">
    <source>
        <dbReference type="EMBL" id="TWU49349.1"/>
    </source>
</evidence>
<dbReference type="AlphaFoldDB" id="A0A5C6EPQ7"/>
<accession>A0A5C6EPQ7</accession>
<organism evidence="1 2">
    <name type="scientific">Rubripirellula reticaptiva</name>
    <dbReference type="NCBI Taxonomy" id="2528013"/>
    <lineage>
        <taxon>Bacteria</taxon>
        <taxon>Pseudomonadati</taxon>
        <taxon>Planctomycetota</taxon>
        <taxon>Planctomycetia</taxon>
        <taxon>Pirellulales</taxon>
        <taxon>Pirellulaceae</taxon>
        <taxon>Rubripirellula</taxon>
    </lineage>
</organism>